<evidence type="ECO:0000313" key="4">
    <source>
        <dbReference type="EMBL" id="KAL2540235.1"/>
    </source>
</evidence>
<dbReference type="AlphaFoldDB" id="A0ABD1VSD7"/>
<feature type="repeat" description="PPR" evidence="2">
    <location>
        <begin position="171"/>
        <end position="206"/>
    </location>
</feature>
<dbReference type="InterPro" id="IPR011990">
    <property type="entry name" value="TPR-like_helical_dom_sf"/>
</dbReference>
<comment type="caution">
    <text evidence="4">The sequence shown here is derived from an EMBL/GenBank/DDBJ whole genome shotgun (WGS) entry which is preliminary data.</text>
</comment>
<keyword evidence="5" id="KW-1185">Reference proteome</keyword>
<dbReference type="EMBL" id="JBFOLK010000001">
    <property type="protein sequence ID" value="KAL2540235.1"/>
    <property type="molecule type" value="Genomic_DNA"/>
</dbReference>
<gene>
    <name evidence="4" type="ORF">Adt_01213</name>
</gene>
<evidence type="ECO:0000256" key="2">
    <source>
        <dbReference type="PROSITE-ProRule" id="PRU00708"/>
    </source>
</evidence>
<evidence type="ECO:0000256" key="3">
    <source>
        <dbReference type="SAM" id="MobiDB-lite"/>
    </source>
</evidence>
<accession>A0ABD1VSD7</accession>
<feature type="repeat" description="PPR" evidence="2">
    <location>
        <begin position="67"/>
        <end position="101"/>
    </location>
</feature>
<keyword evidence="1" id="KW-0677">Repeat</keyword>
<dbReference type="NCBIfam" id="TIGR00756">
    <property type="entry name" value="PPR"/>
    <property type="match status" value="2"/>
</dbReference>
<evidence type="ECO:0000256" key="1">
    <source>
        <dbReference type="ARBA" id="ARBA00022737"/>
    </source>
</evidence>
<reference evidence="5" key="1">
    <citation type="submission" date="2024-07" db="EMBL/GenBank/DDBJ databases">
        <title>Two chromosome-level genome assemblies of Korean endemic species Abeliophyllum distichum and Forsythia ovata (Oleaceae).</title>
        <authorList>
            <person name="Jang H."/>
        </authorList>
    </citation>
    <scope>NUCLEOTIDE SEQUENCE [LARGE SCALE GENOMIC DNA]</scope>
</reference>
<dbReference type="Pfam" id="PF01535">
    <property type="entry name" value="PPR"/>
    <property type="match status" value="2"/>
</dbReference>
<feature type="region of interest" description="Disordered" evidence="3">
    <location>
        <begin position="1"/>
        <end position="24"/>
    </location>
</feature>
<dbReference type="PANTHER" id="PTHR47926">
    <property type="entry name" value="PENTATRICOPEPTIDE REPEAT-CONTAINING PROTEIN"/>
    <property type="match status" value="1"/>
</dbReference>
<proteinExistence type="predicted"/>
<dbReference type="InterPro" id="IPR046960">
    <property type="entry name" value="PPR_At4g14850-like_plant"/>
</dbReference>
<name>A0ABD1VSD7_9LAMI</name>
<dbReference type="PANTHER" id="PTHR47926:SF347">
    <property type="entry name" value="PENTATRICOPEPTIDE REPEAT-CONTAINING PROTEIN"/>
    <property type="match status" value="1"/>
</dbReference>
<dbReference type="Proteomes" id="UP001604336">
    <property type="component" value="Unassembled WGS sequence"/>
</dbReference>
<sequence>MSRTMKPAFSSPRKHQRWNRNPIPDSTLYKNSRCSNPNIISTNKAITHLCQHLQEAWTLFDTMLQRTVVSWNAMITGYSKWNIYPEAMDLISLMHHSNFKLNETTILTSFSVCARSWSLVNGKQIHGMVLKSAHDGFELAWSALLFLYSSCYEIGKAKQALEVFEETSRHGVVEWTTLISGYAKSEDGCEKALELFKMMRESGEMVPNEFTLDAAVRACGRLRDLWEGMVVHGLLIKLGFEFECSITGALITFYLGCEVVDDAKQVYVFMMES</sequence>
<protein>
    <submittedName>
        <fullName evidence="4">Pentatricopeptide repeat-containing protein</fullName>
    </submittedName>
</protein>
<evidence type="ECO:0000313" key="5">
    <source>
        <dbReference type="Proteomes" id="UP001604336"/>
    </source>
</evidence>
<dbReference type="Gene3D" id="1.25.40.10">
    <property type="entry name" value="Tetratricopeptide repeat domain"/>
    <property type="match status" value="2"/>
</dbReference>
<organism evidence="4 5">
    <name type="scientific">Abeliophyllum distichum</name>
    <dbReference type="NCBI Taxonomy" id="126358"/>
    <lineage>
        <taxon>Eukaryota</taxon>
        <taxon>Viridiplantae</taxon>
        <taxon>Streptophyta</taxon>
        <taxon>Embryophyta</taxon>
        <taxon>Tracheophyta</taxon>
        <taxon>Spermatophyta</taxon>
        <taxon>Magnoliopsida</taxon>
        <taxon>eudicotyledons</taxon>
        <taxon>Gunneridae</taxon>
        <taxon>Pentapetalae</taxon>
        <taxon>asterids</taxon>
        <taxon>lamiids</taxon>
        <taxon>Lamiales</taxon>
        <taxon>Oleaceae</taxon>
        <taxon>Forsythieae</taxon>
        <taxon>Abeliophyllum</taxon>
    </lineage>
</organism>
<dbReference type="InterPro" id="IPR002885">
    <property type="entry name" value="PPR_rpt"/>
</dbReference>
<dbReference type="PROSITE" id="PS51375">
    <property type="entry name" value="PPR"/>
    <property type="match status" value="2"/>
</dbReference>